<dbReference type="Proteomes" id="UP000602050">
    <property type="component" value="Unassembled WGS sequence"/>
</dbReference>
<dbReference type="RefSeq" id="WP_188391468.1">
    <property type="nucleotide sequence ID" value="NZ_BMEV01000016.1"/>
</dbReference>
<evidence type="ECO:0000313" key="10">
    <source>
        <dbReference type="EMBL" id="GGH73735.1"/>
    </source>
</evidence>
<evidence type="ECO:0000256" key="2">
    <source>
        <dbReference type="ARBA" id="ARBA00022475"/>
    </source>
</evidence>
<evidence type="ECO:0000259" key="9">
    <source>
        <dbReference type="Pfam" id="PF12704"/>
    </source>
</evidence>
<proteinExistence type="inferred from homology"/>
<feature type="transmembrane region" description="Helical" evidence="7">
    <location>
        <begin position="823"/>
        <end position="843"/>
    </location>
</feature>
<evidence type="ECO:0000256" key="4">
    <source>
        <dbReference type="ARBA" id="ARBA00022989"/>
    </source>
</evidence>
<name>A0A8J2ZRS0_9BACI</name>
<dbReference type="GO" id="GO:0005886">
    <property type="term" value="C:plasma membrane"/>
    <property type="evidence" value="ECO:0007669"/>
    <property type="project" value="UniProtKB-SubCell"/>
</dbReference>
<dbReference type="InterPro" id="IPR050250">
    <property type="entry name" value="Macrolide_Exporter_MacB"/>
</dbReference>
<feature type="transmembrane region" description="Helical" evidence="7">
    <location>
        <begin position="786"/>
        <end position="811"/>
    </location>
</feature>
<keyword evidence="2" id="KW-1003">Cell membrane</keyword>
<feature type="transmembrane region" description="Helical" evidence="7">
    <location>
        <begin position="331"/>
        <end position="361"/>
    </location>
</feature>
<dbReference type="EMBL" id="BMEV01000016">
    <property type="protein sequence ID" value="GGH73735.1"/>
    <property type="molecule type" value="Genomic_DNA"/>
</dbReference>
<keyword evidence="5 7" id="KW-0472">Membrane</keyword>
<comment type="subcellular location">
    <subcellularLocation>
        <location evidence="1">Cell membrane</location>
        <topology evidence="1">Multi-pass membrane protein</topology>
    </subcellularLocation>
</comment>
<dbReference type="InterPro" id="IPR025857">
    <property type="entry name" value="MacB_PCD"/>
</dbReference>
<feature type="transmembrane region" description="Helical" evidence="7">
    <location>
        <begin position="20"/>
        <end position="44"/>
    </location>
</feature>
<comment type="similarity">
    <text evidence="6">Belongs to the ABC-4 integral membrane protein family.</text>
</comment>
<feature type="domain" description="ABC3 transporter permease C-terminal" evidence="8">
    <location>
        <begin position="286"/>
        <end position="410"/>
    </location>
</feature>
<dbReference type="AlphaFoldDB" id="A0A8J2ZRS0"/>
<evidence type="ECO:0000256" key="6">
    <source>
        <dbReference type="ARBA" id="ARBA00038076"/>
    </source>
</evidence>
<evidence type="ECO:0000256" key="1">
    <source>
        <dbReference type="ARBA" id="ARBA00004651"/>
    </source>
</evidence>
<reference evidence="10" key="1">
    <citation type="journal article" date="2014" name="Int. J. Syst. Evol. Microbiol.">
        <title>Complete genome sequence of Corynebacterium casei LMG S-19264T (=DSM 44701T), isolated from a smear-ripened cheese.</title>
        <authorList>
            <consortium name="US DOE Joint Genome Institute (JGI-PGF)"/>
            <person name="Walter F."/>
            <person name="Albersmeier A."/>
            <person name="Kalinowski J."/>
            <person name="Ruckert C."/>
        </authorList>
    </citation>
    <scope>NUCLEOTIDE SEQUENCE</scope>
    <source>
        <strain evidence="10">CGMCC 1.12360</strain>
    </source>
</reference>
<accession>A0A8J2ZRS0</accession>
<evidence type="ECO:0000259" key="8">
    <source>
        <dbReference type="Pfam" id="PF02687"/>
    </source>
</evidence>
<dbReference type="Pfam" id="PF02687">
    <property type="entry name" value="FtsX"/>
    <property type="match status" value="2"/>
</dbReference>
<feature type="domain" description="MacB-like periplasmic core" evidence="9">
    <location>
        <begin position="19"/>
        <end position="202"/>
    </location>
</feature>
<dbReference type="PANTHER" id="PTHR30572:SF4">
    <property type="entry name" value="ABC TRANSPORTER PERMEASE YTRF"/>
    <property type="match status" value="1"/>
</dbReference>
<feature type="transmembrane region" description="Helical" evidence="7">
    <location>
        <begin position="280"/>
        <end position="303"/>
    </location>
</feature>
<organism evidence="10 11">
    <name type="scientific">Compostibacillus humi</name>
    <dbReference type="NCBI Taxonomy" id="1245525"/>
    <lineage>
        <taxon>Bacteria</taxon>
        <taxon>Bacillati</taxon>
        <taxon>Bacillota</taxon>
        <taxon>Bacilli</taxon>
        <taxon>Bacillales</taxon>
        <taxon>Bacillaceae</taxon>
        <taxon>Compostibacillus</taxon>
    </lineage>
</organism>
<evidence type="ECO:0000256" key="5">
    <source>
        <dbReference type="ARBA" id="ARBA00023136"/>
    </source>
</evidence>
<dbReference type="PANTHER" id="PTHR30572">
    <property type="entry name" value="MEMBRANE COMPONENT OF TRANSPORTER-RELATED"/>
    <property type="match status" value="1"/>
</dbReference>
<dbReference type="InterPro" id="IPR003838">
    <property type="entry name" value="ABC3_permease_C"/>
</dbReference>
<reference evidence="10" key="2">
    <citation type="submission" date="2020-09" db="EMBL/GenBank/DDBJ databases">
        <authorList>
            <person name="Sun Q."/>
            <person name="Zhou Y."/>
        </authorList>
    </citation>
    <scope>NUCLEOTIDE SEQUENCE</scope>
    <source>
        <strain evidence="10">CGMCC 1.12360</strain>
    </source>
</reference>
<evidence type="ECO:0000256" key="3">
    <source>
        <dbReference type="ARBA" id="ARBA00022692"/>
    </source>
</evidence>
<keyword evidence="3 7" id="KW-0812">Transmembrane</keyword>
<sequence>MNIVHKVTLRLLKENKRRTLVTIIGVIISVAMITAVSTISVSFLDLVIRQHIANNGEWHVEYKDVSLEQITAIKQDDNTKTLMLSSSSYAVLEESENDYKPYLYFQNYNKEGLENFPIEVIEGRMPERSDEIAISEPMISNAKTNFNIGERISIPVGKRINMTDGTVLNQTDPIVWDENIINEEIQVAETRTLTVVGIVERPEWEPAWSPGYTVIGYVDEQNLSNAVPTDAMVVLNDLNGSLFDDAKNLADALGIEKINFNSELLRYYGITANDNLRSTLYSLASIIMAVIIIGSVALIYNAFAISVSERARHLGMLSSVGATKKQKRNSVFFEGAVVGFISIPIGILAGIAGIGITFAYINQFLHGALGVTEKLELVVTPASILLAIGISIVTIFISTYVPAQRASKISAIDAIRQTHDIKLSGKKVKTSKFVRKVFGMEAEIGLKNVKRNKKRYLATLFSLVISIVLFLSVSFFTENLKKSLILSQDNIQYDLQIYSNELNKNELNKFANLDHVTSSTLIEEIQLEALIEMEALPDLLKQQITENNIPLQDGKYPYYVSLHSLDQESFRSFAKQIGVNPEDFMQSGNPAAIVIDQISYKDYDSGKIIETKAIETEVGNKLDLYAIFYEDAESEEAHRQFVTSLHVGALTDQVPPGVYSASLGGVNLIVPDTIFAQLPIEQEYVNTYLYLNSTDPMATQAAIEKWQEPSLHIYNVEQHRQRGEQMIMLMSVFAYGFITLITLISIANIFNTISTSISLRKREFAMLRSVGMTPKGFHKMIRYESLFYGIKALAYGLPISILVMFLIYRAIGHTFEYQFQLPWLSILTVIVMIFFIVGTAMLYSIAKIKNENIVDALRQENI</sequence>
<protein>
    <submittedName>
        <fullName evidence="10">ABC transporter permease</fullName>
    </submittedName>
</protein>
<feature type="transmembrane region" description="Helical" evidence="7">
    <location>
        <begin position="456"/>
        <end position="476"/>
    </location>
</feature>
<feature type="transmembrane region" description="Helical" evidence="7">
    <location>
        <begin position="381"/>
        <end position="401"/>
    </location>
</feature>
<dbReference type="GO" id="GO:0022857">
    <property type="term" value="F:transmembrane transporter activity"/>
    <property type="evidence" value="ECO:0007669"/>
    <property type="project" value="TreeGrafter"/>
</dbReference>
<gene>
    <name evidence="10" type="ORF">GCM10010978_11920</name>
</gene>
<keyword evidence="11" id="KW-1185">Reference proteome</keyword>
<feature type="transmembrane region" description="Helical" evidence="7">
    <location>
        <begin position="726"/>
        <end position="750"/>
    </location>
</feature>
<evidence type="ECO:0000313" key="11">
    <source>
        <dbReference type="Proteomes" id="UP000602050"/>
    </source>
</evidence>
<keyword evidence="4 7" id="KW-1133">Transmembrane helix</keyword>
<comment type="caution">
    <text evidence="10">The sequence shown here is derived from an EMBL/GenBank/DDBJ whole genome shotgun (WGS) entry which is preliminary data.</text>
</comment>
<feature type="domain" description="ABC3 transporter permease C-terminal" evidence="8">
    <location>
        <begin position="737"/>
        <end position="853"/>
    </location>
</feature>
<evidence type="ECO:0000256" key="7">
    <source>
        <dbReference type="SAM" id="Phobius"/>
    </source>
</evidence>
<dbReference type="Pfam" id="PF12704">
    <property type="entry name" value="MacB_PCD"/>
    <property type="match status" value="1"/>
</dbReference>